<dbReference type="EMBL" id="JAWONS010000252">
    <property type="protein sequence ID" value="MDW2799323.1"/>
    <property type="molecule type" value="Genomic_DNA"/>
</dbReference>
<dbReference type="CDD" id="cd02223">
    <property type="entry name" value="cupin_Bh2720-like"/>
    <property type="match status" value="1"/>
</dbReference>
<dbReference type="InterPro" id="IPR013096">
    <property type="entry name" value="Cupin_2"/>
</dbReference>
<protein>
    <submittedName>
        <fullName evidence="2">Cupin domain-containing protein</fullName>
    </submittedName>
</protein>
<dbReference type="Pfam" id="PF07883">
    <property type="entry name" value="Cupin_2"/>
    <property type="match status" value="1"/>
</dbReference>
<dbReference type="PANTHER" id="PTHR43346:SF1">
    <property type="entry name" value="QUERCETIN 2,3-DIOXYGENASE-RELATED"/>
    <property type="match status" value="1"/>
</dbReference>
<proteinExistence type="predicted"/>
<dbReference type="InterPro" id="IPR014710">
    <property type="entry name" value="RmlC-like_jellyroll"/>
</dbReference>
<evidence type="ECO:0000313" key="2">
    <source>
        <dbReference type="EMBL" id="MDW2799323.1"/>
    </source>
</evidence>
<evidence type="ECO:0000313" key="3">
    <source>
        <dbReference type="Proteomes" id="UP001276854"/>
    </source>
</evidence>
<organism evidence="2 3">
    <name type="scientific">Clostridium boliviensis</name>
    <dbReference type="NCBI Taxonomy" id="318465"/>
    <lineage>
        <taxon>Bacteria</taxon>
        <taxon>Bacillati</taxon>
        <taxon>Bacillota</taxon>
        <taxon>Clostridia</taxon>
        <taxon>Eubacteriales</taxon>
        <taxon>Clostridiaceae</taxon>
        <taxon>Clostridium</taxon>
    </lineage>
</organism>
<comment type="caution">
    <text evidence="2">The sequence shown here is derived from an EMBL/GenBank/DDBJ whole genome shotgun (WGS) entry which is preliminary data.</text>
</comment>
<accession>A0ABU4GNW9</accession>
<reference evidence="2 3" key="1">
    <citation type="submission" date="2023-10" db="EMBL/GenBank/DDBJ databases">
        <title>A novel Glycoside Hydrolase 43-Like Enzyme from Clostrdium boliviensis is an Endo-xylanase, and a Candidate for Xylooligosaccharides Production from Different Xylan Substrates.</title>
        <authorList>
            <person name="Alvarez M.T."/>
            <person name="Rocabado-Villegas L.R."/>
            <person name="Salas-Veizaga D.M."/>
            <person name="Linares-Pasten J.A."/>
            <person name="Gudmundsdottir E.E."/>
            <person name="Hreggvidsson G.O."/>
            <person name="Adlercreutz P."/>
            <person name="Nordberg Karlsson E."/>
        </authorList>
    </citation>
    <scope>NUCLEOTIDE SEQUENCE [LARGE SCALE GENOMIC DNA]</scope>
    <source>
        <strain evidence="2 3">E-1</strain>
    </source>
</reference>
<sequence>MSDCDSFCNANCHHSYNSWDVTDYGPTPLILNIHDETLRNPSFRTTRWTGQHMQLTLMSIPVDYEIGAETHPNEDQYLCVIDGDGIIYMGDSPYNLFYSHPLDNGCAVLIPANIWHNLINTGDRPLKLYCIYAPVVHQPETVHWTKRESDLEK</sequence>
<dbReference type="PANTHER" id="PTHR43346">
    <property type="entry name" value="LIGAND BINDING DOMAIN PROTEIN, PUTATIVE (AFU_ORTHOLOGUE AFUA_6G14370)-RELATED"/>
    <property type="match status" value="1"/>
</dbReference>
<dbReference type="Proteomes" id="UP001276854">
    <property type="component" value="Unassembled WGS sequence"/>
</dbReference>
<dbReference type="InterPro" id="IPR052538">
    <property type="entry name" value="Flavonoid_dioxygenase-like"/>
</dbReference>
<gene>
    <name evidence="2" type="ORF">RZO55_17250</name>
</gene>
<dbReference type="Gene3D" id="2.60.120.10">
    <property type="entry name" value="Jelly Rolls"/>
    <property type="match status" value="1"/>
</dbReference>
<dbReference type="InterPro" id="IPR011051">
    <property type="entry name" value="RmlC_Cupin_sf"/>
</dbReference>
<evidence type="ECO:0000259" key="1">
    <source>
        <dbReference type="Pfam" id="PF07883"/>
    </source>
</evidence>
<name>A0ABU4GNW9_9CLOT</name>
<dbReference type="SUPFAM" id="SSF51182">
    <property type="entry name" value="RmlC-like cupins"/>
    <property type="match status" value="1"/>
</dbReference>
<feature type="domain" description="Cupin type-2" evidence="1">
    <location>
        <begin position="57"/>
        <end position="132"/>
    </location>
</feature>
<keyword evidence="3" id="KW-1185">Reference proteome</keyword>